<dbReference type="PANTHER" id="PTHR48412:SF1">
    <property type="entry name" value="ARM REPEAT SUPERFAMILY PROTEIN"/>
    <property type="match status" value="1"/>
</dbReference>
<sequence length="384" mass="42291">MAFYLSRSSFWIIFLDLLCRSSSSIFCANHLSRSFVPIIFLDLLCCKLGAPIFPRSIICVDLPSELIHWLLFAMAFVSPICFGLQSNNEGRKAAYDVLTGICSYMQNSLSEMSLESYKNFITMVMGYLSGPPQIKSGAISALSVLIYNDSDICQLVPDLVPSVLALLKSKSLEVIKAVLGFVKVLVSCLQSTNLNLFLPDIVNGVLPWTATSRHHFRSKVSVVMEILARKCGTDTIKSIAPEKYTDFLQSLTENRYRKKSVKETAASTSLKCGGCGDSGIVQNSKKRKWQRRQNDVTGKHHNGDEGSSIGPKRRKKAAADHSTSRKWAYTGGSTPTQSAERRGKPSSGKPGKRKSEDKNPSKQKGGAKRAGHKTVQKKHGSKMN</sequence>
<organism evidence="3 4">
    <name type="scientific">Cuscuta australis</name>
    <dbReference type="NCBI Taxonomy" id="267555"/>
    <lineage>
        <taxon>Eukaryota</taxon>
        <taxon>Viridiplantae</taxon>
        <taxon>Streptophyta</taxon>
        <taxon>Embryophyta</taxon>
        <taxon>Tracheophyta</taxon>
        <taxon>Spermatophyta</taxon>
        <taxon>Magnoliopsida</taxon>
        <taxon>eudicotyledons</taxon>
        <taxon>Gunneridae</taxon>
        <taxon>Pentapetalae</taxon>
        <taxon>asterids</taxon>
        <taxon>lamiids</taxon>
        <taxon>Solanales</taxon>
        <taxon>Convolvulaceae</taxon>
        <taxon>Cuscuteae</taxon>
        <taxon>Cuscuta</taxon>
        <taxon>Cuscuta subgen. Grammica</taxon>
        <taxon>Cuscuta sect. Cleistogrammica</taxon>
    </lineage>
</organism>
<keyword evidence="4" id="KW-1185">Reference proteome</keyword>
<dbReference type="EMBL" id="NQVE01000097">
    <property type="protein sequence ID" value="RAL48663.1"/>
    <property type="molecule type" value="Genomic_DNA"/>
</dbReference>
<feature type="compositionally biased region" description="Basic residues" evidence="1">
    <location>
        <begin position="365"/>
        <end position="384"/>
    </location>
</feature>
<proteinExistence type="predicted"/>
<dbReference type="Proteomes" id="UP000249390">
    <property type="component" value="Unassembled WGS sequence"/>
</dbReference>
<evidence type="ECO:0000313" key="3">
    <source>
        <dbReference type="EMBL" id="RAL48663.1"/>
    </source>
</evidence>
<dbReference type="InterPro" id="IPR011989">
    <property type="entry name" value="ARM-like"/>
</dbReference>
<evidence type="ECO:0000256" key="1">
    <source>
        <dbReference type="SAM" id="MobiDB-lite"/>
    </source>
</evidence>
<accession>A0A328DX34</accession>
<reference evidence="3 4" key="1">
    <citation type="submission" date="2018-06" db="EMBL/GenBank/DDBJ databases">
        <title>The Genome of Cuscuta australis (Dodder) Provides Insight into the Evolution of Plant Parasitism.</title>
        <authorList>
            <person name="Liu H."/>
        </authorList>
    </citation>
    <scope>NUCLEOTIDE SEQUENCE [LARGE SCALE GENOMIC DNA]</scope>
    <source>
        <strain evidence="4">cv. Yunnan</strain>
        <tissue evidence="3">Vines</tissue>
    </source>
</reference>
<dbReference type="PANTHER" id="PTHR48412">
    <property type="entry name" value="ARM REPEAT SUPERFAMILY PROTEIN"/>
    <property type="match status" value="1"/>
</dbReference>
<dbReference type="Gene3D" id="1.25.10.10">
    <property type="entry name" value="Leucine-rich Repeat Variant"/>
    <property type="match status" value="1"/>
</dbReference>
<comment type="caution">
    <text evidence="3">The sequence shown here is derived from an EMBL/GenBank/DDBJ whole genome shotgun (WGS) entry which is preliminary data.</text>
</comment>
<feature type="region of interest" description="Disordered" evidence="1">
    <location>
        <begin position="281"/>
        <end position="384"/>
    </location>
</feature>
<evidence type="ECO:0000256" key="2">
    <source>
        <dbReference type="SAM" id="SignalP"/>
    </source>
</evidence>
<keyword evidence="2" id="KW-0732">Signal</keyword>
<evidence type="ECO:0008006" key="5">
    <source>
        <dbReference type="Google" id="ProtNLM"/>
    </source>
</evidence>
<feature type="signal peptide" evidence="2">
    <location>
        <begin position="1"/>
        <end position="24"/>
    </location>
</feature>
<protein>
    <recommendedName>
        <fullName evidence="5">Ribosomal RNA-processing protein 12-like conserved domain-containing protein</fullName>
    </recommendedName>
</protein>
<feature type="compositionally biased region" description="Basic and acidic residues" evidence="1">
    <location>
        <begin position="292"/>
        <end position="304"/>
    </location>
</feature>
<dbReference type="SUPFAM" id="SSF48371">
    <property type="entry name" value="ARM repeat"/>
    <property type="match status" value="1"/>
</dbReference>
<evidence type="ECO:0000313" key="4">
    <source>
        <dbReference type="Proteomes" id="UP000249390"/>
    </source>
</evidence>
<feature type="chain" id="PRO_5016374537" description="Ribosomal RNA-processing protein 12-like conserved domain-containing protein" evidence="2">
    <location>
        <begin position="25"/>
        <end position="384"/>
    </location>
</feature>
<dbReference type="InterPro" id="IPR016024">
    <property type="entry name" value="ARM-type_fold"/>
</dbReference>
<dbReference type="AlphaFoldDB" id="A0A328DX34"/>
<gene>
    <name evidence="3" type="ORF">DM860_000983</name>
</gene>
<name>A0A328DX34_9ASTE</name>